<reference evidence="1" key="2">
    <citation type="submission" date="2021-04" db="EMBL/GenBank/DDBJ databases">
        <authorList>
            <person name="Podell S."/>
        </authorList>
    </citation>
    <scope>NUCLEOTIDE SEQUENCE</scope>
    <source>
        <strain evidence="1">Hildebrandi</strain>
    </source>
</reference>
<sequence length="111" mass="12866">MSHDSATISKGSSNRNNIVVTTKLDAFLENDEISTGLEARLSEKHFFNDDKDLVDAITFVGWFRTNPRWKVYPQNRSNGEIETRWNMTPVELMKAKHHWLILNFQGEAVEE</sequence>
<reference evidence="1" key="1">
    <citation type="journal article" date="2021" name="Sci. Rep.">
        <title>Diploid genomic architecture of Nitzschia inconspicua, an elite biomass production diatom.</title>
        <authorList>
            <person name="Oliver A."/>
            <person name="Podell S."/>
            <person name="Pinowska A."/>
            <person name="Traller J.C."/>
            <person name="Smith S.R."/>
            <person name="McClure R."/>
            <person name="Beliaev A."/>
            <person name="Bohutskyi P."/>
            <person name="Hill E.A."/>
            <person name="Rabines A."/>
            <person name="Zheng H."/>
            <person name="Allen L.Z."/>
            <person name="Kuo A."/>
            <person name="Grigoriev I.V."/>
            <person name="Allen A.E."/>
            <person name="Hazlebeck D."/>
            <person name="Allen E.E."/>
        </authorList>
    </citation>
    <scope>NUCLEOTIDE SEQUENCE</scope>
    <source>
        <strain evidence="1">Hildebrandi</strain>
    </source>
</reference>
<dbReference type="Proteomes" id="UP000693970">
    <property type="component" value="Unassembled WGS sequence"/>
</dbReference>
<proteinExistence type="predicted"/>
<evidence type="ECO:0000313" key="2">
    <source>
        <dbReference type="Proteomes" id="UP000693970"/>
    </source>
</evidence>
<gene>
    <name evidence="1" type="ORF">IV203_007564</name>
</gene>
<keyword evidence="2" id="KW-1185">Reference proteome</keyword>
<protein>
    <submittedName>
        <fullName evidence="1">Uncharacterized protein</fullName>
    </submittedName>
</protein>
<accession>A0A9K3KFR8</accession>
<name>A0A9K3KFR8_9STRA</name>
<dbReference type="AlphaFoldDB" id="A0A9K3KFR8"/>
<evidence type="ECO:0000313" key="1">
    <source>
        <dbReference type="EMBL" id="KAG7342471.1"/>
    </source>
</evidence>
<dbReference type="EMBL" id="JAGRRH010000025">
    <property type="protein sequence ID" value="KAG7342471.1"/>
    <property type="molecule type" value="Genomic_DNA"/>
</dbReference>
<organism evidence="1 2">
    <name type="scientific">Nitzschia inconspicua</name>
    <dbReference type="NCBI Taxonomy" id="303405"/>
    <lineage>
        <taxon>Eukaryota</taxon>
        <taxon>Sar</taxon>
        <taxon>Stramenopiles</taxon>
        <taxon>Ochrophyta</taxon>
        <taxon>Bacillariophyta</taxon>
        <taxon>Bacillariophyceae</taxon>
        <taxon>Bacillariophycidae</taxon>
        <taxon>Bacillariales</taxon>
        <taxon>Bacillariaceae</taxon>
        <taxon>Nitzschia</taxon>
    </lineage>
</organism>
<comment type="caution">
    <text evidence="1">The sequence shown here is derived from an EMBL/GenBank/DDBJ whole genome shotgun (WGS) entry which is preliminary data.</text>
</comment>